<comment type="subcellular location">
    <subcellularLocation>
        <location evidence="1">Membrane</location>
        <topology evidence="1">Multi-pass membrane protein</topology>
    </subcellularLocation>
</comment>
<evidence type="ECO:0000256" key="5">
    <source>
        <dbReference type="ARBA" id="ARBA00023136"/>
    </source>
</evidence>
<gene>
    <name evidence="7" type="primary">TorNPF52</name>
    <name evidence="7" type="ORF">TorRG33x02_303500</name>
</gene>
<feature type="transmembrane region" description="Helical" evidence="6">
    <location>
        <begin position="387"/>
        <end position="407"/>
    </location>
</feature>
<dbReference type="Pfam" id="PF00854">
    <property type="entry name" value="PTR2"/>
    <property type="match status" value="1"/>
</dbReference>
<dbReference type="OrthoDB" id="8904098at2759"/>
<dbReference type="AlphaFoldDB" id="A0A2P5BZ77"/>
<feature type="transmembrane region" description="Helical" evidence="6">
    <location>
        <begin position="428"/>
        <end position="448"/>
    </location>
</feature>
<keyword evidence="5 6" id="KW-0472">Membrane</keyword>
<dbReference type="GO" id="GO:0016020">
    <property type="term" value="C:membrane"/>
    <property type="evidence" value="ECO:0007669"/>
    <property type="project" value="UniProtKB-SubCell"/>
</dbReference>
<feature type="transmembrane region" description="Helical" evidence="6">
    <location>
        <begin position="117"/>
        <end position="140"/>
    </location>
</feature>
<dbReference type="Gene3D" id="1.20.1250.20">
    <property type="entry name" value="MFS general substrate transporter like domains"/>
    <property type="match status" value="1"/>
</dbReference>
<evidence type="ECO:0000256" key="4">
    <source>
        <dbReference type="ARBA" id="ARBA00022989"/>
    </source>
</evidence>
<evidence type="ECO:0000313" key="7">
    <source>
        <dbReference type="EMBL" id="PON54113.1"/>
    </source>
</evidence>
<feature type="transmembrane region" description="Helical" evidence="6">
    <location>
        <begin position="512"/>
        <end position="535"/>
    </location>
</feature>
<dbReference type="SUPFAM" id="SSF103473">
    <property type="entry name" value="MFS general substrate transporter"/>
    <property type="match status" value="1"/>
</dbReference>
<dbReference type="STRING" id="63057.A0A2P5BZ77"/>
<evidence type="ECO:0000256" key="3">
    <source>
        <dbReference type="ARBA" id="ARBA00022692"/>
    </source>
</evidence>
<dbReference type="InterPro" id="IPR000109">
    <property type="entry name" value="POT_fam"/>
</dbReference>
<dbReference type="InParanoid" id="A0A2P5BZ77"/>
<feature type="transmembrane region" description="Helical" evidence="6">
    <location>
        <begin position="160"/>
        <end position="179"/>
    </location>
</feature>
<dbReference type="GO" id="GO:0022857">
    <property type="term" value="F:transmembrane transporter activity"/>
    <property type="evidence" value="ECO:0007669"/>
    <property type="project" value="InterPro"/>
</dbReference>
<comment type="similarity">
    <text evidence="2">Belongs to the major facilitator superfamily. Proton-dependent oligopeptide transporter (POT/PTR) (TC 2.A.17) family.</text>
</comment>
<keyword evidence="8" id="KW-1185">Reference proteome</keyword>
<evidence type="ECO:0000256" key="6">
    <source>
        <dbReference type="SAM" id="Phobius"/>
    </source>
</evidence>
<evidence type="ECO:0000256" key="1">
    <source>
        <dbReference type="ARBA" id="ARBA00004141"/>
    </source>
</evidence>
<organism evidence="7 8">
    <name type="scientific">Trema orientale</name>
    <name type="common">Charcoal tree</name>
    <name type="synonym">Celtis orientalis</name>
    <dbReference type="NCBI Taxonomy" id="63057"/>
    <lineage>
        <taxon>Eukaryota</taxon>
        <taxon>Viridiplantae</taxon>
        <taxon>Streptophyta</taxon>
        <taxon>Embryophyta</taxon>
        <taxon>Tracheophyta</taxon>
        <taxon>Spermatophyta</taxon>
        <taxon>Magnoliopsida</taxon>
        <taxon>eudicotyledons</taxon>
        <taxon>Gunneridae</taxon>
        <taxon>Pentapetalae</taxon>
        <taxon>rosids</taxon>
        <taxon>fabids</taxon>
        <taxon>Rosales</taxon>
        <taxon>Cannabaceae</taxon>
        <taxon>Trema</taxon>
    </lineage>
</organism>
<accession>A0A2P5BZ77</accession>
<proteinExistence type="inferred from homology"/>
<dbReference type="Proteomes" id="UP000237000">
    <property type="component" value="Unassembled WGS sequence"/>
</dbReference>
<dbReference type="PANTHER" id="PTHR11654">
    <property type="entry name" value="OLIGOPEPTIDE TRANSPORTER-RELATED"/>
    <property type="match status" value="1"/>
</dbReference>
<dbReference type="EMBL" id="JXTC01000436">
    <property type="protein sequence ID" value="PON54113.1"/>
    <property type="molecule type" value="Genomic_DNA"/>
</dbReference>
<protein>
    <submittedName>
        <fullName evidence="7">Proton-dependent oligopeptide transporter</fullName>
    </submittedName>
</protein>
<evidence type="ECO:0000256" key="2">
    <source>
        <dbReference type="ARBA" id="ARBA00005982"/>
    </source>
</evidence>
<sequence length="584" mass="64359">MATLEDQRSLLENGLLLQNGGSALYAGDGSVDINGKPVLKQNTGNWKACFFILGAECCERLAFYGISSNLVTYFKNKLHQGNASAAQTVSIWQGTCYLTPLIGAGVADAYWGRYWTIAAFSVIHFIGMCALTLSTVIPALRPAECVGSECPSPTIEQSAVFLFGLYLVALGTGGIKPCVSPFGGDQFDDSDPKERVMKGSFFNWFYFSICIGIVMATTFLVWIQDNLGWGLGFGIAALFMGTAIAVFLFGTPLYRFQKPRGSPFRRMCQVLVVSCRKWNLEVPKDSSLLYETQDSSAIEGSYKLEHTDTLTFLDKAAIVFDAEISGGDFFNPWRLCTVTQVEELKTLIHMFPIWATGIVLYAVSAQVSTLFLEQGMMMDTTIGSFTIPPASLSTFDVITGLFLVPIYDRVIVPIARKFTGKEKGFSELQRIGVGLFTAVLSMVAAAVVETNRLQLARELDLVGKKVAVPLSILWQIPQYFLIGTSSVFTYAGQVEFFYEESPDAVRSLCSALFLLSFSLGYYLCSFILTIVTYFTTKGGKVGWIPDNLNEGHLDYLFWLSAGLGFLNLLFFVVFAMKFKQKKAS</sequence>
<name>A0A2P5BZ77_TREOI</name>
<feature type="transmembrane region" description="Helical" evidence="6">
    <location>
        <begin position="347"/>
        <end position="367"/>
    </location>
</feature>
<dbReference type="InterPro" id="IPR036259">
    <property type="entry name" value="MFS_trans_sf"/>
</dbReference>
<comment type="caution">
    <text evidence="7">The sequence shown here is derived from an EMBL/GenBank/DDBJ whole genome shotgun (WGS) entry which is preliminary data.</text>
</comment>
<feature type="transmembrane region" description="Helical" evidence="6">
    <location>
        <begin position="555"/>
        <end position="576"/>
    </location>
</feature>
<feature type="transmembrane region" description="Helical" evidence="6">
    <location>
        <begin position="468"/>
        <end position="491"/>
    </location>
</feature>
<evidence type="ECO:0000313" key="8">
    <source>
        <dbReference type="Proteomes" id="UP000237000"/>
    </source>
</evidence>
<feature type="transmembrane region" description="Helical" evidence="6">
    <location>
        <begin position="200"/>
        <end position="223"/>
    </location>
</feature>
<keyword evidence="3 6" id="KW-0812">Transmembrane</keyword>
<keyword evidence="4 6" id="KW-1133">Transmembrane helix</keyword>
<feature type="transmembrane region" description="Helical" evidence="6">
    <location>
        <begin position="229"/>
        <end position="250"/>
    </location>
</feature>
<reference evidence="8" key="1">
    <citation type="submission" date="2016-06" db="EMBL/GenBank/DDBJ databases">
        <title>Parallel loss of symbiosis genes in relatives of nitrogen-fixing non-legume Parasponia.</title>
        <authorList>
            <person name="Van Velzen R."/>
            <person name="Holmer R."/>
            <person name="Bu F."/>
            <person name="Rutten L."/>
            <person name="Van Zeijl A."/>
            <person name="Liu W."/>
            <person name="Santuari L."/>
            <person name="Cao Q."/>
            <person name="Sharma T."/>
            <person name="Shen D."/>
            <person name="Roswanjaya Y."/>
            <person name="Wardhani T."/>
            <person name="Kalhor M.S."/>
            <person name="Jansen J."/>
            <person name="Van den Hoogen J."/>
            <person name="Gungor B."/>
            <person name="Hartog M."/>
            <person name="Hontelez J."/>
            <person name="Verver J."/>
            <person name="Yang W.-C."/>
            <person name="Schijlen E."/>
            <person name="Repin R."/>
            <person name="Schilthuizen M."/>
            <person name="Schranz E."/>
            <person name="Heidstra R."/>
            <person name="Miyata K."/>
            <person name="Fedorova E."/>
            <person name="Kohlen W."/>
            <person name="Bisseling T."/>
            <person name="Smit S."/>
            <person name="Geurts R."/>
        </authorList>
    </citation>
    <scope>NUCLEOTIDE SEQUENCE [LARGE SCALE GENOMIC DNA]</scope>
    <source>
        <strain evidence="8">cv. RG33-2</strain>
    </source>
</reference>